<dbReference type="InterPro" id="IPR000700">
    <property type="entry name" value="PAS-assoc_C"/>
</dbReference>
<dbReference type="Gene3D" id="3.30.70.270">
    <property type="match status" value="1"/>
</dbReference>
<dbReference type="AlphaFoldDB" id="A0A4R6RMM0"/>
<dbReference type="PROSITE" id="PS50113">
    <property type="entry name" value="PAC"/>
    <property type="match status" value="1"/>
</dbReference>
<dbReference type="InterPro" id="IPR029787">
    <property type="entry name" value="Nucleotide_cyclase"/>
</dbReference>
<evidence type="ECO:0000259" key="1">
    <source>
        <dbReference type="PROSITE" id="PS50113"/>
    </source>
</evidence>
<proteinExistence type="predicted"/>
<accession>A0A4R6RMM0</accession>
<evidence type="ECO:0000313" key="3">
    <source>
        <dbReference type="EMBL" id="TDP87792.1"/>
    </source>
</evidence>
<dbReference type="InterPro" id="IPR052155">
    <property type="entry name" value="Biofilm_reg_signaling"/>
</dbReference>
<dbReference type="SUPFAM" id="SSF55073">
    <property type="entry name" value="Nucleotide cyclase"/>
    <property type="match status" value="1"/>
</dbReference>
<dbReference type="InterPro" id="IPR000160">
    <property type="entry name" value="GGDEF_dom"/>
</dbReference>
<dbReference type="InterPro" id="IPR043128">
    <property type="entry name" value="Rev_trsase/Diguanyl_cyclase"/>
</dbReference>
<dbReference type="NCBIfam" id="TIGR00254">
    <property type="entry name" value="GGDEF"/>
    <property type="match status" value="1"/>
</dbReference>
<dbReference type="PROSITE" id="PS50887">
    <property type="entry name" value="GGDEF"/>
    <property type="match status" value="1"/>
</dbReference>
<protein>
    <submittedName>
        <fullName evidence="3">Diguanylate cyclase (GGDEF)-like protein</fullName>
    </submittedName>
</protein>
<dbReference type="SMART" id="SM00267">
    <property type="entry name" value="GGDEF"/>
    <property type="match status" value="1"/>
</dbReference>
<dbReference type="CDD" id="cd01949">
    <property type="entry name" value="GGDEF"/>
    <property type="match status" value="1"/>
</dbReference>
<organism evidence="3 4">
    <name type="scientific">Oharaeibacter diazotrophicus</name>
    <dbReference type="NCBI Taxonomy" id="1920512"/>
    <lineage>
        <taxon>Bacteria</taxon>
        <taxon>Pseudomonadati</taxon>
        <taxon>Pseudomonadota</taxon>
        <taxon>Alphaproteobacteria</taxon>
        <taxon>Hyphomicrobiales</taxon>
        <taxon>Pleomorphomonadaceae</taxon>
        <taxon>Oharaeibacter</taxon>
    </lineage>
</organism>
<feature type="domain" description="PAC" evidence="1">
    <location>
        <begin position="120"/>
        <end position="171"/>
    </location>
</feature>
<dbReference type="EMBL" id="SNXY01000006">
    <property type="protein sequence ID" value="TDP87792.1"/>
    <property type="molecule type" value="Genomic_DNA"/>
</dbReference>
<keyword evidence="4" id="KW-1185">Reference proteome</keyword>
<dbReference type="OrthoDB" id="9812260at2"/>
<comment type="caution">
    <text evidence="3">The sequence shown here is derived from an EMBL/GenBank/DDBJ whole genome shotgun (WGS) entry which is preliminary data.</text>
</comment>
<dbReference type="Proteomes" id="UP000294547">
    <property type="component" value="Unassembled WGS sequence"/>
</dbReference>
<dbReference type="Gene3D" id="3.30.450.20">
    <property type="entry name" value="PAS domain"/>
    <property type="match status" value="1"/>
</dbReference>
<reference evidence="3 4" key="1">
    <citation type="submission" date="2019-03" db="EMBL/GenBank/DDBJ databases">
        <title>Genomic Encyclopedia of Type Strains, Phase IV (KMG-IV): sequencing the most valuable type-strain genomes for metagenomic binning, comparative biology and taxonomic classification.</title>
        <authorList>
            <person name="Goeker M."/>
        </authorList>
    </citation>
    <scope>NUCLEOTIDE SEQUENCE [LARGE SCALE GENOMIC DNA]</scope>
    <source>
        <strain evidence="3 4">DSM 102969</strain>
    </source>
</reference>
<dbReference type="SMART" id="SM00086">
    <property type="entry name" value="PAC"/>
    <property type="match status" value="1"/>
</dbReference>
<dbReference type="Pfam" id="PF00990">
    <property type="entry name" value="GGDEF"/>
    <property type="match status" value="1"/>
</dbReference>
<gene>
    <name evidence="3" type="ORF">EDD54_1691</name>
</gene>
<evidence type="ECO:0000259" key="2">
    <source>
        <dbReference type="PROSITE" id="PS50887"/>
    </source>
</evidence>
<evidence type="ECO:0000313" key="4">
    <source>
        <dbReference type="Proteomes" id="UP000294547"/>
    </source>
</evidence>
<feature type="domain" description="GGDEF" evidence="2">
    <location>
        <begin position="203"/>
        <end position="333"/>
    </location>
</feature>
<dbReference type="RefSeq" id="WP_126541494.1">
    <property type="nucleotide sequence ID" value="NZ_BSPM01000008.1"/>
</dbReference>
<dbReference type="PANTHER" id="PTHR44757:SF2">
    <property type="entry name" value="BIOFILM ARCHITECTURE MAINTENANCE PROTEIN MBAA"/>
    <property type="match status" value="1"/>
</dbReference>
<dbReference type="InterPro" id="IPR001610">
    <property type="entry name" value="PAC"/>
</dbReference>
<dbReference type="SUPFAM" id="SSF55785">
    <property type="entry name" value="PYP-like sensor domain (PAS domain)"/>
    <property type="match status" value="1"/>
</dbReference>
<sequence>MANGSTDPGIDVVAPSETGGAVARLAAELAASAAVISAQGEALAHFRKLFERASEAARIGVWQCDLPCQTLTWTDMVYDLFELPRGIAVTREMVLPLYPEESRARLRAVRDRALAERSGFQLDVEIRTARGAARWIRITATVECDGDVPVRIFGMKQDITEERLLADRLRHMAESDAMTGLASRARFQSALAAFDAPDDPLARSGVLMIVDLDGFKQVNDGFGHAAGDACLRRAADRLAVACRDAELVARIGGDEFAVIWRAERIADPELRAARIASDLAETVGSGAAKVRIGASIGIARADGRSADELFRAADDAMYRAKAAGRGTYRTAPPRGRGKGPARLRLV</sequence>
<dbReference type="InterPro" id="IPR035965">
    <property type="entry name" value="PAS-like_dom_sf"/>
</dbReference>
<dbReference type="PANTHER" id="PTHR44757">
    <property type="entry name" value="DIGUANYLATE CYCLASE DGCP"/>
    <property type="match status" value="1"/>
</dbReference>
<name>A0A4R6RMM0_9HYPH</name>